<evidence type="ECO:0000256" key="12">
    <source>
        <dbReference type="ARBA" id="ARBA00029354"/>
    </source>
</evidence>
<evidence type="ECO:0000256" key="8">
    <source>
        <dbReference type="ARBA" id="ARBA00022842"/>
    </source>
</evidence>
<feature type="active site" evidence="13">
    <location>
        <position position="67"/>
    </location>
</feature>
<comment type="subcellular location">
    <subcellularLocation>
        <location evidence="13">Cytoplasm</location>
    </subcellularLocation>
</comment>
<evidence type="ECO:0000256" key="7">
    <source>
        <dbReference type="ARBA" id="ARBA00022801"/>
    </source>
</evidence>
<dbReference type="FunFam" id="3.30.420.10:FF:000002">
    <property type="entry name" value="Crossover junction endodeoxyribonuclease RuvC"/>
    <property type="match status" value="1"/>
</dbReference>
<dbReference type="AlphaFoldDB" id="A0A2N8HBU5"/>
<dbReference type="NCBIfam" id="TIGR00228">
    <property type="entry name" value="ruvC"/>
    <property type="match status" value="1"/>
</dbReference>
<keyword evidence="8 13" id="KW-0460">Magnesium</keyword>
<dbReference type="InterPro" id="IPR012337">
    <property type="entry name" value="RNaseH-like_sf"/>
</dbReference>
<dbReference type="RefSeq" id="WP_022397966.1">
    <property type="nucleotide sequence ID" value="NZ_CABMLK010000003.1"/>
</dbReference>
<dbReference type="EMBL" id="PJKA01000013">
    <property type="protein sequence ID" value="PNC17318.1"/>
    <property type="molecule type" value="Genomic_DNA"/>
</dbReference>
<dbReference type="GO" id="GO:0008821">
    <property type="term" value="F:crossover junction DNA endonuclease activity"/>
    <property type="evidence" value="ECO:0007669"/>
    <property type="project" value="UniProtKB-UniRule"/>
</dbReference>
<proteinExistence type="inferred from homology"/>
<dbReference type="PANTHER" id="PTHR30194:SF3">
    <property type="entry name" value="CROSSOVER JUNCTION ENDODEOXYRIBONUCLEASE RUVC"/>
    <property type="match status" value="1"/>
</dbReference>
<keyword evidence="9 13" id="KW-0238">DNA-binding</keyword>
<feature type="active site" evidence="13">
    <location>
        <position position="139"/>
    </location>
</feature>
<reference evidence="15 16" key="1">
    <citation type="journal article" date="2017" name="BMC Genomics">
        <title>Genome sequencing of 39 Akkermansia muciniphila isolates reveals its population structure, genomic and functional diverisity, and global distribution in mammalian gut microbiotas.</title>
        <authorList>
            <person name="Guo X."/>
            <person name="Li S."/>
            <person name="Zhang J."/>
            <person name="Wu F."/>
            <person name="Li X."/>
            <person name="Wu D."/>
            <person name="Zhang M."/>
            <person name="Ou Z."/>
            <person name="Jie Z."/>
            <person name="Yan Q."/>
            <person name="Li P."/>
            <person name="Yi J."/>
            <person name="Peng Y."/>
        </authorList>
    </citation>
    <scope>NUCLEOTIDE SEQUENCE [LARGE SCALE GENOMIC DNA]</scope>
    <source>
        <strain evidence="15 16">GP24</strain>
    </source>
</reference>
<keyword evidence="2 13" id="KW-0963">Cytoplasm</keyword>
<protein>
    <recommendedName>
        <fullName evidence="13 14">Crossover junction endodeoxyribonuclease RuvC</fullName>
        <ecNumber evidence="13 14">3.1.21.10</ecNumber>
    </recommendedName>
    <alternativeName>
        <fullName evidence="13">Holliday junction nuclease RuvC</fullName>
    </alternativeName>
    <alternativeName>
        <fullName evidence="13">Holliday junction resolvase RuvC</fullName>
    </alternativeName>
</protein>
<feature type="binding site" evidence="13">
    <location>
        <position position="67"/>
    </location>
    <ligand>
        <name>Mg(2+)</name>
        <dbReference type="ChEBI" id="CHEBI:18420"/>
        <label>2</label>
    </ligand>
</feature>
<keyword evidence="5 13" id="KW-0255">Endonuclease</keyword>
<evidence type="ECO:0000256" key="3">
    <source>
        <dbReference type="ARBA" id="ARBA00022722"/>
    </source>
</evidence>
<keyword evidence="7 13" id="KW-0378">Hydrolase</keyword>
<dbReference type="GO" id="GO:0003677">
    <property type="term" value="F:DNA binding"/>
    <property type="evidence" value="ECO:0007669"/>
    <property type="project" value="UniProtKB-KW"/>
</dbReference>
<dbReference type="OrthoDB" id="9805499at2"/>
<evidence type="ECO:0000256" key="13">
    <source>
        <dbReference type="HAMAP-Rule" id="MF_00034"/>
    </source>
</evidence>
<dbReference type="Proteomes" id="UP000236000">
    <property type="component" value="Unassembled WGS sequence"/>
</dbReference>
<gene>
    <name evidence="13 15" type="primary">ruvC</name>
    <name evidence="15" type="ORF">CXU22_11955</name>
</gene>
<feature type="binding site" evidence="13">
    <location>
        <position position="139"/>
    </location>
    <ligand>
        <name>Mg(2+)</name>
        <dbReference type="ChEBI" id="CHEBI:18420"/>
        <label>1</label>
    </ligand>
</feature>
<evidence type="ECO:0000256" key="14">
    <source>
        <dbReference type="NCBIfam" id="TIGR00228"/>
    </source>
</evidence>
<evidence type="ECO:0000256" key="2">
    <source>
        <dbReference type="ARBA" id="ARBA00022490"/>
    </source>
</evidence>
<comment type="similarity">
    <text evidence="1 13">Belongs to the RuvC family.</text>
</comment>
<comment type="catalytic activity">
    <reaction evidence="12 13">
        <text>Endonucleolytic cleavage at a junction such as a reciprocal single-stranded crossover between two homologous DNA duplexes (Holliday junction).</text>
        <dbReference type="EC" id="3.1.21.10"/>
    </reaction>
</comment>
<dbReference type="CDD" id="cd16962">
    <property type="entry name" value="RuvC"/>
    <property type="match status" value="1"/>
</dbReference>
<keyword evidence="11 13" id="KW-0234">DNA repair</keyword>
<dbReference type="GO" id="GO:0005737">
    <property type="term" value="C:cytoplasm"/>
    <property type="evidence" value="ECO:0007669"/>
    <property type="project" value="UniProtKB-SubCell"/>
</dbReference>
<dbReference type="EC" id="3.1.21.10" evidence="13 14"/>
<dbReference type="GO" id="GO:0000287">
    <property type="term" value="F:magnesium ion binding"/>
    <property type="evidence" value="ECO:0007669"/>
    <property type="project" value="UniProtKB-UniRule"/>
</dbReference>
<dbReference type="GO" id="GO:0006281">
    <property type="term" value="P:DNA repair"/>
    <property type="evidence" value="ECO:0007669"/>
    <property type="project" value="UniProtKB-UniRule"/>
</dbReference>
<dbReference type="SUPFAM" id="SSF53098">
    <property type="entry name" value="Ribonuclease H-like"/>
    <property type="match status" value="1"/>
</dbReference>
<dbReference type="HAMAP" id="MF_00034">
    <property type="entry name" value="RuvC"/>
    <property type="match status" value="1"/>
</dbReference>
<dbReference type="InterPro" id="IPR036397">
    <property type="entry name" value="RNaseH_sf"/>
</dbReference>
<comment type="caution">
    <text evidence="15">The sequence shown here is derived from an EMBL/GenBank/DDBJ whole genome shotgun (WGS) entry which is preliminary data.</text>
</comment>
<evidence type="ECO:0000256" key="4">
    <source>
        <dbReference type="ARBA" id="ARBA00022723"/>
    </source>
</evidence>
<keyword evidence="3 13" id="KW-0540">Nuclease</keyword>
<feature type="active site" evidence="13">
    <location>
        <position position="7"/>
    </location>
</feature>
<dbReference type="GO" id="GO:0006310">
    <property type="term" value="P:DNA recombination"/>
    <property type="evidence" value="ECO:0007669"/>
    <property type="project" value="UniProtKB-UniRule"/>
</dbReference>
<comment type="function">
    <text evidence="13">The RuvA-RuvB-RuvC complex processes Holliday junction (HJ) DNA during genetic recombination and DNA repair. Endonuclease that resolves HJ intermediates. Cleaves cruciform DNA by making single-stranded nicks across the HJ at symmetrical positions within the homologous arms, yielding a 5'-phosphate and a 3'-hydroxyl group; requires a central core of homology in the junction. The consensus cleavage sequence is 5'-(A/T)TT(C/G)-3'. Cleavage occurs on the 3'-side of the TT dinucleotide at the point of strand exchange. HJ branch migration catalyzed by RuvA-RuvB allows RuvC to scan DNA until it finds its consensus sequence, where it cleaves and resolves the cruciform DNA.</text>
</comment>
<evidence type="ECO:0000313" key="15">
    <source>
        <dbReference type="EMBL" id="PNC17318.1"/>
    </source>
</evidence>
<keyword evidence="10 13" id="KW-0233">DNA recombination</keyword>
<comment type="cofactor">
    <cofactor evidence="13">
        <name>Mg(2+)</name>
        <dbReference type="ChEBI" id="CHEBI:18420"/>
    </cofactor>
    <text evidence="13">Binds 2 Mg(2+) ion per subunit.</text>
</comment>
<dbReference type="PANTHER" id="PTHR30194">
    <property type="entry name" value="CROSSOVER JUNCTION ENDODEOXYRIBONUCLEASE RUVC"/>
    <property type="match status" value="1"/>
</dbReference>
<dbReference type="InterPro" id="IPR002176">
    <property type="entry name" value="X-over_junc_endoDNase_RuvC"/>
</dbReference>
<feature type="binding site" evidence="13">
    <location>
        <position position="7"/>
    </location>
    <ligand>
        <name>Mg(2+)</name>
        <dbReference type="ChEBI" id="CHEBI:18420"/>
        <label>1</label>
    </ligand>
</feature>
<evidence type="ECO:0000256" key="11">
    <source>
        <dbReference type="ARBA" id="ARBA00023204"/>
    </source>
</evidence>
<organism evidence="15 16">
    <name type="scientific">Akkermansia muciniphila</name>
    <dbReference type="NCBI Taxonomy" id="239935"/>
    <lineage>
        <taxon>Bacteria</taxon>
        <taxon>Pseudomonadati</taxon>
        <taxon>Verrucomicrobiota</taxon>
        <taxon>Verrucomicrobiia</taxon>
        <taxon>Verrucomicrobiales</taxon>
        <taxon>Akkermansiaceae</taxon>
        <taxon>Akkermansia</taxon>
    </lineage>
</organism>
<evidence type="ECO:0000256" key="5">
    <source>
        <dbReference type="ARBA" id="ARBA00022759"/>
    </source>
</evidence>
<name>A0A2N8HBU5_9BACT</name>
<dbReference type="Pfam" id="PF02075">
    <property type="entry name" value="RuvC"/>
    <property type="match status" value="1"/>
</dbReference>
<dbReference type="PRINTS" id="PR00696">
    <property type="entry name" value="RSOLVASERUVC"/>
</dbReference>
<evidence type="ECO:0000256" key="6">
    <source>
        <dbReference type="ARBA" id="ARBA00022763"/>
    </source>
</evidence>
<keyword evidence="4 13" id="KW-0479">Metal-binding</keyword>
<evidence type="ECO:0000313" key="16">
    <source>
        <dbReference type="Proteomes" id="UP000236000"/>
    </source>
</evidence>
<accession>A0A2N8HBU5</accession>
<evidence type="ECO:0000256" key="9">
    <source>
        <dbReference type="ARBA" id="ARBA00023125"/>
    </source>
</evidence>
<keyword evidence="6 13" id="KW-0227">DNA damage</keyword>
<evidence type="ECO:0000256" key="1">
    <source>
        <dbReference type="ARBA" id="ARBA00009518"/>
    </source>
</evidence>
<comment type="subunit">
    <text evidence="13">Homodimer which binds Holliday junction (HJ) DNA. The HJ becomes 2-fold symmetrical on binding to RuvC with unstacked arms; it has a different conformation from HJ DNA in complex with RuvA. In the full resolvosome a probable DNA-RuvA(4)-RuvB(12)-RuvC(2) complex forms which resolves the HJ.</text>
</comment>
<dbReference type="GO" id="GO:0048476">
    <property type="term" value="C:Holliday junction resolvase complex"/>
    <property type="evidence" value="ECO:0007669"/>
    <property type="project" value="UniProtKB-UniRule"/>
</dbReference>
<evidence type="ECO:0000256" key="10">
    <source>
        <dbReference type="ARBA" id="ARBA00023172"/>
    </source>
</evidence>
<dbReference type="Gene3D" id="3.30.420.10">
    <property type="entry name" value="Ribonuclease H-like superfamily/Ribonuclease H"/>
    <property type="match status" value="1"/>
</dbReference>
<sequence>MRILAIDPAIRNTGYAVVEGDHRRACALDYGTLSIPRSVSQSGCLLAIKQHLGNLIDKWEPDEMAVERIIYVQSHQTAITMGAAKAAVVIAAAEAGLRIMEYSPKSVKLSVVGRGAAQKAQVAFMVRALLELRETPESDAADALAIGLTHLFAADPLKAHMMERKYI</sequence>